<evidence type="ECO:0000256" key="9">
    <source>
        <dbReference type="ARBA" id="ARBA00023277"/>
    </source>
</evidence>
<comment type="caution">
    <text evidence="12">The sequence shown here is derived from an EMBL/GenBank/DDBJ whole genome shotgun (WGS) entry which is preliminary data.</text>
</comment>
<gene>
    <name evidence="10" type="primary">gmhA</name>
    <name evidence="12" type="ORF">GGQ83_002117</name>
</gene>
<proteinExistence type="inferred from homology"/>
<evidence type="ECO:0000313" key="12">
    <source>
        <dbReference type="EMBL" id="MBB3898674.1"/>
    </source>
</evidence>
<protein>
    <recommendedName>
        <fullName evidence="10">Phosphoheptose isomerase</fullName>
        <ecNumber evidence="10">5.3.1.28</ecNumber>
    </recommendedName>
    <alternativeName>
        <fullName evidence="10">Sedoheptulose 7-phosphate isomerase</fullName>
    </alternativeName>
</protein>
<dbReference type="InterPro" id="IPR035461">
    <property type="entry name" value="GmhA/DiaA"/>
</dbReference>
<dbReference type="GO" id="GO:0005737">
    <property type="term" value="C:cytoplasm"/>
    <property type="evidence" value="ECO:0007669"/>
    <property type="project" value="UniProtKB-SubCell"/>
</dbReference>
<feature type="binding site" evidence="10">
    <location>
        <begin position="95"/>
        <end position="96"/>
    </location>
    <ligand>
        <name>substrate</name>
    </ligand>
</feature>
<dbReference type="UniPathway" id="UPA00041">
    <property type="reaction ID" value="UER00436"/>
</dbReference>
<sequence>MELAEHMAGQLARSARVLEAMAGDAALCATAARVAEVTVAALQGGRKLLLCGNGGSAADAQHWAAELVGRFLHDRPPLPAIALTTDSSALTCIGNDYGFDQVFARQVAALGQGGDVLFALSTSGNSANVLAALEAARARGMVCVGFTGARGGRMGALCDHLLRVPSTETARVQEGHEALGHALCGAIEAALFPPPGP</sequence>
<feature type="binding site" evidence="10">
    <location>
        <position position="173"/>
    </location>
    <ligand>
        <name>substrate</name>
    </ligand>
</feature>
<dbReference type="Gene3D" id="3.40.50.10490">
    <property type="entry name" value="Glucose-6-phosphate isomerase like protein, domain 1"/>
    <property type="match status" value="1"/>
</dbReference>
<dbReference type="AlphaFoldDB" id="A0A840AEN2"/>
<accession>A0A840AEN2</accession>
<comment type="subcellular location">
    <subcellularLocation>
        <location evidence="3 10">Cytoplasm</location>
    </subcellularLocation>
</comment>
<feature type="binding site" evidence="10">
    <location>
        <begin position="53"/>
        <end position="55"/>
    </location>
    <ligand>
        <name>substrate</name>
    </ligand>
</feature>
<comment type="function">
    <text evidence="2 10">Catalyzes the isomerization of sedoheptulose 7-phosphate in D-glycero-D-manno-heptose 7-phosphate.</text>
</comment>
<dbReference type="GO" id="GO:0008270">
    <property type="term" value="F:zinc ion binding"/>
    <property type="evidence" value="ECO:0007669"/>
    <property type="project" value="UniProtKB-UniRule"/>
</dbReference>
<dbReference type="PANTHER" id="PTHR30390:SF6">
    <property type="entry name" value="DNAA INITIATOR-ASSOCIATING PROTEIN DIAA"/>
    <property type="match status" value="1"/>
</dbReference>
<dbReference type="Pfam" id="PF13580">
    <property type="entry name" value="SIS_2"/>
    <property type="match status" value="1"/>
</dbReference>
<evidence type="ECO:0000256" key="10">
    <source>
        <dbReference type="HAMAP-Rule" id="MF_00067"/>
    </source>
</evidence>
<dbReference type="GO" id="GO:2001061">
    <property type="term" value="P:D-glycero-D-manno-heptose 7-phosphate biosynthetic process"/>
    <property type="evidence" value="ECO:0007669"/>
    <property type="project" value="UniProtKB-UniPathway"/>
</dbReference>
<evidence type="ECO:0000256" key="4">
    <source>
        <dbReference type="ARBA" id="ARBA00009894"/>
    </source>
</evidence>
<dbReference type="GO" id="GO:0097367">
    <property type="term" value="F:carbohydrate derivative binding"/>
    <property type="evidence" value="ECO:0007669"/>
    <property type="project" value="InterPro"/>
</dbReference>
<feature type="binding site" evidence="10">
    <location>
        <position position="181"/>
    </location>
    <ligand>
        <name>Zn(2+)</name>
        <dbReference type="ChEBI" id="CHEBI:29105"/>
    </ligand>
</feature>
<keyword evidence="5 10" id="KW-0963">Cytoplasm</keyword>
<comment type="similarity">
    <text evidence="4 10">Belongs to the SIS family. GmhA subfamily.</text>
</comment>
<comment type="cofactor">
    <cofactor evidence="10">
        <name>Zn(2+)</name>
        <dbReference type="ChEBI" id="CHEBI:29105"/>
    </cofactor>
    <text evidence="10">Binds 1 zinc ion per subunit.</text>
</comment>
<dbReference type="SUPFAM" id="SSF53697">
    <property type="entry name" value="SIS domain"/>
    <property type="match status" value="1"/>
</dbReference>
<evidence type="ECO:0000256" key="3">
    <source>
        <dbReference type="ARBA" id="ARBA00004496"/>
    </source>
</evidence>
<feature type="binding site" evidence="10">
    <location>
        <position position="126"/>
    </location>
    <ligand>
        <name>substrate</name>
    </ligand>
</feature>
<feature type="binding site" evidence="10">
    <location>
        <position position="66"/>
    </location>
    <ligand>
        <name>substrate</name>
    </ligand>
</feature>
<dbReference type="InterPro" id="IPR046348">
    <property type="entry name" value="SIS_dom_sf"/>
</dbReference>
<keyword evidence="6 10" id="KW-0479">Metal-binding</keyword>
<reference evidence="12 13" key="1">
    <citation type="submission" date="2020-08" db="EMBL/GenBank/DDBJ databases">
        <title>Genomic Encyclopedia of Type Strains, Phase IV (KMG-IV): sequencing the most valuable type-strain genomes for metagenomic binning, comparative biology and taxonomic classification.</title>
        <authorList>
            <person name="Goeker M."/>
        </authorList>
    </citation>
    <scope>NUCLEOTIDE SEQUENCE [LARGE SCALE GENOMIC DNA]</scope>
    <source>
        <strain evidence="12 13">DSM 19979</strain>
    </source>
</reference>
<evidence type="ECO:0000256" key="2">
    <source>
        <dbReference type="ARBA" id="ARBA00003172"/>
    </source>
</evidence>
<evidence type="ECO:0000256" key="6">
    <source>
        <dbReference type="ARBA" id="ARBA00022723"/>
    </source>
</evidence>
<dbReference type="GO" id="GO:0008968">
    <property type="term" value="F:D-sedoheptulose 7-phosphate isomerase activity"/>
    <property type="evidence" value="ECO:0007669"/>
    <property type="project" value="UniProtKB-UniRule"/>
</dbReference>
<comment type="pathway">
    <text evidence="10">Carbohydrate biosynthesis; D-glycero-D-manno-heptose 7-phosphate biosynthesis; D-glycero-alpha-D-manno-heptose 7-phosphate and D-glycero-beta-D-manno-heptose 7-phosphate from sedoheptulose 7-phosphate: step 1/1.</text>
</comment>
<evidence type="ECO:0000259" key="11">
    <source>
        <dbReference type="PROSITE" id="PS51464"/>
    </source>
</evidence>
<feature type="binding site" evidence="10">
    <location>
        <begin position="121"/>
        <end position="123"/>
    </location>
    <ligand>
        <name>substrate</name>
    </ligand>
</feature>
<organism evidence="12 13">
    <name type="scientific">Roseococcus suduntuyensis</name>
    <dbReference type="NCBI Taxonomy" id="455361"/>
    <lineage>
        <taxon>Bacteria</taxon>
        <taxon>Pseudomonadati</taxon>
        <taxon>Pseudomonadota</taxon>
        <taxon>Alphaproteobacteria</taxon>
        <taxon>Acetobacterales</taxon>
        <taxon>Roseomonadaceae</taxon>
        <taxon>Roseococcus</taxon>
    </lineage>
</organism>
<keyword evidence="8 10" id="KW-0413">Isomerase</keyword>
<evidence type="ECO:0000256" key="7">
    <source>
        <dbReference type="ARBA" id="ARBA00022833"/>
    </source>
</evidence>
<comment type="subunit">
    <text evidence="10">Homotetramer.</text>
</comment>
<keyword evidence="7 10" id="KW-0862">Zinc</keyword>
<evidence type="ECO:0000256" key="5">
    <source>
        <dbReference type="ARBA" id="ARBA00022490"/>
    </source>
</evidence>
<feature type="binding site" evidence="10">
    <location>
        <position position="173"/>
    </location>
    <ligand>
        <name>Zn(2+)</name>
        <dbReference type="ChEBI" id="CHEBI:29105"/>
    </ligand>
</feature>
<dbReference type="InterPro" id="IPR050099">
    <property type="entry name" value="SIS_GmhA/DiaA_subfam"/>
</dbReference>
<dbReference type="GO" id="GO:0005975">
    <property type="term" value="P:carbohydrate metabolic process"/>
    <property type="evidence" value="ECO:0007669"/>
    <property type="project" value="UniProtKB-UniRule"/>
</dbReference>
<keyword evidence="13" id="KW-1185">Reference proteome</keyword>
<feature type="binding site" evidence="10">
    <location>
        <position position="62"/>
    </location>
    <ligand>
        <name>Zn(2+)</name>
        <dbReference type="ChEBI" id="CHEBI:29105"/>
    </ligand>
</feature>
<dbReference type="EC" id="5.3.1.28" evidence="10"/>
<evidence type="ECO:0000256" key="8">
    <source>
        <dbReference type="ARBA" id="ARBA00023235"/>
    </source>
</evidence>
<dbReference type="InterPro" id="IPR004515">
    <property type="entry name" value="Phosphoheptose_Isoase"/>
</dbReference>
<evidence type="ECO:0000313" key="13">
    <source>
        <dbReference type="Proteomes" id="UP000553193"/>
    </source>
</evidence>
<feature type="binding site" evidence="10">
    <location>
        <position position="66"/>
    </location>
    <ligand>
        <name>Zn(2+)</name>
        <dbReference type="ChEBI" id="CHEBI:29105"/>
    </ligand>
</feature>
<comment type="catalytic activity">
    <reaction evidence="1 10">
        <text>2 D-sedoheptulose 7-phosphate = D-glycero-alpha-D-manno-heptose 7-phosphate + D-glycero-beta-D-manno-heptose 7-phosphate</text>
        <dbReference type="Rhea" id="RHEA:27489"/>
        <dbReference type="ChEBI" id="CHEBI:57483"/>
        <dbReference type="ChEBI" id="CHEBI:60203"/>
        <dbReference type="ChEBI" id="CHEBI:60204"/>
        <dbReference type="EC" id="5.3.1.28"/>
    </reaction>
</comment>
<dbReference type="InterPro" id="IPR001347">
    <property type="entry name" value="SIS_dom"/>
</dbReference>
<dbReference type="Proteomes" id="UP000553193">
    <property type="component" value="Unassembled WGS sequence"/>
</dbReference>
<name>A0A840AEN2_9PROT</name>
<evidence type="ECO:0000256" key="1">
    <source>
        <dbReference type="ARBA" id="ARBA00000348"/>
    </source>
</evidence>
<dbReference type="HAMAP" id="MF_00067">
    <property type="entry name" value="GmhA"/>
    <property type="match status" value="1"/>
</dbReference>
<dbReference type="PANTHER" id="PTHR30390">
    <property type="entry name" value="SEDOHEPTULOSE 7-PHOSPHATE ISOMERASE / DNAA INITIATOR-ASSOCIATING FACTOR FOR REPLICATION INITIATION"/>
    <property type="match status" value="1"/>
</dbReference>
<comment type="miscellaneous">
    <text evidence="10">The reaction produces a racemic mixture of D-glycero-alpha-D-manno-heptose 7-phosphate and D-glycero-beta-D-manno-heptose 7-phosphate.</text>
</comment>
<feature type="domain" description="SIS" evidence="11">
    <location>
        <begin position="38"/>
        <end position="197"/>
    </location>
</feature>
<dbReference type="PROSITE" id="PS51464">
    <property type="entry name" value="SIS"/>
    <property type="match status" value="1"/>
</dbReference>
<dbReference type="EMBL" id="JACIDJ010000003">
    <property type="protein sequence ID" value="MBB3898674.1"/>
    <property type="molecule type" value="Genomic_DNA"/>
</dbReference>
<keyword evidence="9 10" id="KW-0119">Carbohydrate metabolism</keyword>
<dbReference type="CDD" id="cd05006">
    <property type="entry name" value="SIS_GmhA"/>
    <property type="match status" value="1"/>
</dbReference>